<gene>
    <name evidence="6" type="ORF">WJX84_011985</name>
</gene>
<dbReference type="Proteomes" id="UP001485043">
    <property type="component" value="Unassembled WGS sequence"/>
</dbReference>
<feature type="compositionally biased region" description="Basic and acidic residues" evidence="5">
    <location>
        <begin position="403"/>
        <end position="429"/>
    </location>
</feature>
<protein>
    <submittedName>
        <fullName evidence="6">Uncharacterized protein</fullName>
    </submittedName>
</protein>
<feature type="region of interest" description="Disordered" evidence="5">
    <location>
        <begin position="490"/>
        <end position="644"/>
    </location>
</feature>
<evidence type="ECO:0000256" key="2">
    <source>
        <dbReference type="ARBA" id="ARBA00022857"/>
    </source>
</evidence>
<keyword evidence="2" id="KW-0521">NADP</keyword>
<feature type="compositionally biased region" description="Polar residues" evidence="5">
    <location>
        <begin position="493"/>
        <end position="515"/>
    </location>
</feature>
<feature type="region of interest" description="Disordered" evidence="5">
    <location>
        <begin position="707"/>
        <end position="763"/>
    </location>
</feature>
<dbReference type="PANTHER" id="PTHR43963:SF6">
    <property type="entry name" value="CHAIN DEHYDROGENASE FAMILY PROTEIN, PUTATIVE (AFU_ORTHOLOGUE AFUA_3G15350)-RELATED"/>
    <property type="match status" value="1"/>
</dbReference>
<dbReference type="Pfam" id="PF00106">
    <property type="entry name" value="adh_short"/>
    <property type="match status" value="1"/>
</dbReference>
<evidence type="ECO:0000313" key="6">
    <source>
        <dbReference type="EMBL" id="KAK9864077.1"/>
    </source>
</evidence>
<accession>A0AAW1T622</accession>
<evidence type="ECO:0000256" key="5">
    <source>
        <dbReference type="SAM" id="MobiDB-lite"/>
    </source>
</evidence>
<evidence type="ECO:0000313" key="7">
    <source>
        <dbReference type="Proteomes" id="UP001485043"/>
    </source>
</evidence>
<dbReference type="SUPFAM" id="SSF51735">
    <property type="entry name" value="NAD(P)-binding Rossmann-fold domains"/>
    <property type="match status" value="1"/>
</dbReference>
<feature type="coiled-coil region" evidence="4">
    <location>
        <begin position="210"/>
        <end position="269"/>
    </location>
</feature>
<keyword evidence="3" id="KW-0560">Oxidoreductase</keyword>
<evidence type="ECO:0000256" key="1">
    <source>
        <dbReference type="ARBA" id="ARBA00006484"/>
    </source>
</evidence>
<dbReference type="InterPro" id="IPR036291">
    <property type="entry name" value="NAD(P)-bd_dom_sf"/>
</dbReference>
<keyword evidence="7" id="KW-1185">Reference proteome</keyword>
<reference evidence="6 7" key="1">
    <citation type="journal article" date="2024" name="Nat. Commun.">
        <title>Phylogenomics reveals the evolutionary origins of lichenization in chlorophyte algae.</title>
        <authorList>
            <person name="Puginier C."/>
            <person name="Libourel C."/>
            <person name="Otte J."/>
            <person name="Skaloud P."/>
            <person name="Haon M."/>
            <person name="Grisel S."/>
            <person name="Petersen M."/>
            <person name="Berrin J.G."/>
            <person name="Delaux P.M."/>
            <person name="Dal Grande F."/>
            <person name="Keller J."/>
        </authorList>
    </citation>
    <scope>NUCLEOTIDE SEQUENCE [LARGE SCALE GENOMIC DNA]</scope>
    <source>
        <strain evidence="6 7">SAG 2523</strain>
    </source>
</reference>
<feature type="compositionally biased region" description="Polar residues" evidence="5">
    <location>
        <begin position="710"/>
        <end position="738"/>
    </location>
</feature>
<comment type="caution">
    <text evidence="6">The sequence shown here is derived from an EMBL/GenBank/DDBJ whole genome shotgun (WGS) entry which is preliminary data.</text>
</comment>
<dbReference type="EMBL" id="JALJOV010000396">
    <property type="protein sequence ID" value="KAK9864077.1"/>
    <property type="molecule type" value="Genomic_DNA"/>
</dbReference>
<feature type="compositionally biased region" description="Polar residues" evidence="5">
    <location>
        <begin position="580"/>
        <end position="590"/>
    </location>
</feature>
<sequence length="1047" mass="113684">MERSVQGLTAELERQRSHVERLCKERDVAKRTEQLQSAKIEGCQRRLKGLDAAEERARELQAQVFQERHALQDCRLALQQEQERAGKVATARELQGVISNLQEERKSAQVRLAKQSEQEQRVASAVSDAHAAEAKVKELELELARIRDKLVDKESGAVKMQHAEAKLKARTEDLRLFVEVLQEFCNDPRQEAEVRASEARLKHEVSTLQSQMASSQAARLQEEMDKQQKAAEMEADKMRKDMDRLRLHMSKLQDEAKESAKSAESARADSESFICEIDSIHTAYEDMMGQNMRLLQQLTERDEANNQLLSERIKGTQTAMKLAGERDAAVDTHRRTQEASQILQNSLAELERRLQGSIEEAAKLRDQVRGYAGRMEAMQWELKAAEDAKHDRDARLEAMTQTADEHKRALEEESGKLVQERAKRQRCEDDTQVLQSKLDKLKESRPGGQLGSEQQELETLRTMVRCSLCNGPTTRGDLRAVWSRLIAPVLPPSNASSTITATGQRPASDSSSTILQPPTPGPTQGTSSSASSNVNGSAAISPSLASAAGIDQPTADGPSRAPTPGSATQTPNTGVDDESTASPPNQSSATIEEAPGLPDSSGQSPAMAPTAASTGEIPTLAPSPTPFEVSQPLLGAPSAAASDSKVHALEAYAVSDREPALPYRIIRTPDTDEQASLLSPTAPGTEVVPPGANQPQTLQVISLEEDSAVETGTTSGQVQLSESNPSNPAMTQVSQADSSPEMPAEMSHDLESGGNDVQSEHGRPAWTLLPPDPEGMVAAKPAPQQKPKTWTIVTGGNRGLGLELCRKLLKAGKPVLLCSRSPENGRAAVAQLIKESGAHEDTCRSLHLDTSDRTSISQFVGAIKSGYDQQVEALVNNAAVMKYDWKKDSFDASYATNFEGPLQLTEKLVPHLKPGGTVVMVSSTLGSLSRLSPKYQTLVTEADSIKQLSKMPHIHDDPVKNIMVPPYSLTKAMMNRMTQLLAADPLLTSRQITINSVCPGWCRTDMGSEAAPRTAQQGAQSILDTLQAASGERPNGGFFKDGQALPF</sequence>
<dbReference type="AlphaFoldDB" id="A0AAW1T622"/>
<dbReference type="PRINTS" id="PR00081">
    <property type="entry name" value="GDHRDH"/>
</dbReference>
<evidence type="ECO:0000256" key="3">
    <source>
        <dbReference type="ARBA" id="ARBA00023002"/>
    </source>
</evidence>
<organism evidence="6 7">
    <name type="scientific">Apatococcus fuscideae</name>
    <dbReference type="NCBI Taxonomy" id="2026836"/>
    <lineage>
        <taxon>Eukaryota</taxon>
        <taxon>Viridiplantae</taxon>
        <taxon>Chlorophyta</taxon>
        <taxon>core chlorophytes</taxon>
        <taxon>Trebouxiophyceae</taxon>
        <taxon>Chlorellales</taxon>
        <taxon>Chlorellaceae</taxon>
        <taxon>Apatococcus</taxon>
    </lineage>
</organism>
<feature type="coiled-coil region" evidence="4">
    <location>
        <begin position="333"/>
        <end position="367"/>
    </location>
</feature>
<comment type="similarity">
    <text evidence="1">Belongs to the short-chain dehydrogenases/reductases (SDR) family.</text>
</comment>
<dbReference type="InterPro" id="IPR002347">
    <property type="entry name" value="SDR_fam"/>
</dbReference>
<dbReference type="GO" id="GO:0016491">
    <property type="term" value="F:oxidoreductase activity"/>
    <property type="evidence" value="ECO:0007669"/>
    <property type="project" value="UniProtKB-KW"/>
</dbReference>
<feature type="coiled-coil region" evidence="4">
    <location>
        <begin position="5"/>
        <end position="156"/>
    </location>
</feature>
<name>A0AAW1T622_9CHLO</name>
<evidence type="ECO:0000256" key="4">
    <source>
        <dbReference type="SAM" id="Coils"/>
    </source>
</evidence>
<keyword evidence="4" id="KW-0175">Coiled coil</keyword>
<feature type="compositionally biased region" description="Low complexity" evidence="5">
    <location>
        <begin position="522"/>
        <end position="548"/>
    </location>
</feature>
<dbReference type="Gene3D" id="3.40.50.720">
    <property type="entry name" value="NAD(P)-binding Rossmann-like Domain"/>
    <property type="match status" value="1"/>
</dbReference>
<feature type="region of interest" description="Disordered" evidence="5">
    <location>
        <begin position="671"/>
        <end position="692"/>
    </location>
</feature>
<feature type="region of interest" description="Disordered" evidence="5">
    <location>
        <begin position="400"/>
        <end position="431"/>
    </location>
</feature>
<dbReference type="PANTHER" id="PTHR43963">
    <property type="entry name" value="CARBONYL REDUCTASE 1-RELATED"/>
    <property type="match status" value="1"/>
</dbReference>
<proteinExistence type="inferred from homology"/>